<dbReference type="RefSeq" id="WP_036098545.1">
    <property type="nucleotide sequence ID" value="NZ_AODF01000047.1"/>
</dbReference>
<feature type="signal peptide" evidence="2">
    <location>
        <begin position="1"/>
        <end position="26"/>
    </location>
</feature>
<dbReference type="Proteomes" id="UP000019249">
    <property type="component" value="Unassembled WGS sequence"/>
</dbReference>
<organism evidence="3 4">
    <name type="scientific">Listeria floridensis FSL S10-1187</name>
    <dbReference type="NCBI Taxonomy" id="1265817"/>
    <lineage>
        <taxon>Bacteria</taxon>
        <taxon>Bacillati</taxon>
        <taxon>Bacillota</taxon>
        <taxon>Bacilli</taxon>
        <taxon>Bacillales</taxon>
        <taxon>Listeriaceae</taxon>
        <taxon>Listeria</taxon>
    </lineage>
</organism>
<dbReference type="EMBL" id="AODF01000047">
    <property type="protein sequence ID" value="EUJ25473.1"/>
    <property type="molecule type" value="Genomic_DNA"/>
</dbReference>
<reference evidence="3 4" key="1">
    <citation type="journal article" date="2014" name="Int. J. Syst. Evol. Microbiol.">
        <title>Listeria floridensis sp. nov., Listeria aquatica sp. nov., Listeria cornellensis sp. nov., Listeria riparia sp. nov. and Listeria grandensis sp. nov., from agricultural and natural environments.</title>
        <authorList>
            <person name="den Bakker H.C."/>
            <person name="Warchocki S."/>
            <person name="Wright E.M."/>
            <person name="Allred A.F."/>
            <person name="Ahlstrom C."/>
            <person name="Manuel C.S."/>
            <person name="Stasiewicz M.J."/>
            <person name="Burrell A."/>
            <person name="Roof S."/>
            <person name="Strawn L."/>
            <person name="Fortes E.D."/>
            <person name="Nightingale K.K."/>
            <person name="Kephart D."/>
            <person name="Wiedmann M."/>
        </authorList>
    </citation>
    <scope>NUCLEOTIDE SEQUENCE [LARGE SCALE GENOMIC DNA]</scope>
    <source>
        <strain evidence="3 4">FSL S10-1187</strain>
    </source>
</reference>
<sequence>MNMKKSWAVVPTAVLLVSLGSPYAVAASTEGAQATTSQTTSQEVATEKKETKATPKVNTQASEVKTFDEWFPTNSSLALKVADDLGMYTGDLVSLERLQKITWLSLVHTQTRGIEVLSGLAGLTITGGVFIEDLKKTTEFREPRYL</sequence>
<keyword evidence="2" id="KW-0732">Signal</keyword>
<feature type="compositionally biased region" description="Low complexity" evidence="1">
    <location>
        <begin position="30"/>
        <end position="44"/>
    </location>
</feature>
<protein>
    <submittedName>
        <fullName evidence="3">Uncharacterized protein</fullName>
    </submittedName>
</protein>
<keyword evidence="4" id="KW-1185">Reference proteome</keyword>
<feature type="region of interest" description="Disordered" evidence="1">
    <location>
        <begin position="30"/>
        <end position="57"/>
    </location>
</feature>
<gene>
    <name evidence="3" type="ORF">MFLO_15376</name>
</gene>
<evidence type="ECO:0000313" key="3">
    <source>
        <dbReference type="EMBL" id="EUJ25473.1"/>
    </source>
</evidence>
<feature type="chain" id="PRO_5047005793" evidence="2">
    <location>
        <begin position="27"/>
        <end position="146"/>
    </location>
</feature>
<evidence type="ECO:0000313" key="4">
    <source>
        <dbReference type="Proteomes" id="UP000019249"/>
    </source>
</evidence>
<name>A0ABP3AVE1_9LIST</name>
<proteinExistence type="predicted"/>
<evidence type="ECO:0000256" key="1">
    <source>
        <dbReference type="SAM" id="MobiDB-lite"/>
    </source>
</evidence>
<comment type="caution">
    <text evidence="3">The sequence shown here is derived from an EMBL/GenBank/DDBJ whole genome shotgun (WGS) entry which is preliminary data.</text>
</comment>
<accession>A0ABP3AVE1</accession>
<evidence type="ECO:0000256" key="2">
    <source>
        <dbReference type="SAM" id="SignalP"/>
    </source>
</evidence>